<dbReference type="VEuPathDB" id="VectorBase:RPRC008999"/>
<organism evidence="1 2">
    <name type="scientific">Rhodnius prolixus</name>
    <name type="common">Triatomid bug</name>
    <dbReference type="NCBI Taxonomy" id="13249"/>
    <lineage>
        <taxon>Eukaryota</taxon>
        <taxon>Metazoa</taxon>
        <taxon>Ecdysozoa</taxon>
        <taxon>Arthropoda</taxon>
        <taxon>Hexapoda</taxon>
        <taxon>Insecta</taxon>
        <taxon>Pterygota</taxon>
        <taxon>Neoptera</taxon>
        <taxon>Paraneoptera</taxon>
        <taxon>Hemiptera</taxon>
        <taxon>Heteroptera</taxon>
        <taxon>Panheteroptera</taxon>
        <taxon>Cimicomorpha</taxon>
        <taxon>Reduviidae</taxon>
        <taxon>Triatominae</taxon>
        <taxon>Rhodnius</taxon>
    </lineage>
</organism>
<name>T1HY79_RHOPR</name>
<protein>
    <submittedName>
        <fullName evidence="1">Uncharacterized protein</fullName>
    </submittedName>
</protein>
<keyword evidence="2" id="KW-1185">Reference proteome</keyword>
<dbReference type="Proteomes" id="UP000015103">
    <property type="component" value="Unassembled WGS sequence"/>
</dbReference>
<accession>T1HY79</accession>
<dbReference type="AlphaFoldDB" id="T1HY79"/>
<reference evidence="1" key="1">
    <citation type="submission" date="2015-05" db="UniProtKB">
        <authorList>
            <consortium name="EnsemblMetazoa"/>
        </authorList>
    </citation>
    <scope>IDENTIFICATION</scope>
</reference>
<evidence type="ECO:0000313" key="2">
    <source>
        <dbReference type="Proteomes" id="UP000015103"/>
    </source>
</evidence>
<dbReference type="EnsemblMetazoa" id="RPRC008999-RA">
    <property type="protein sequence ID" value="RPRC008999-PA"/>
    <property type="gene ID" value="RPRC008999"/>
</dbReference>
<dbReference type="InParanoid" id="T1HY79"/>
<proteinExistence type="predicted"/>
<dbReference type="EMBL" id="ACPB03025692">
    <property type="status" value="NOT_ANNOTATED_CDS"/>
    <property type="molecule type" value="Genomic_DNA"/>
</dbReference>
<sequence length="87" mass="9668">MSLKTLLQSVKLLMLRYMATPPALRLDDDDTATDDVVAICLFLPVLQYDLRSKPDTFTASQITFFAVILPPKTCISGGKLILKTVHK</sequence>
<dbReference type="HOGENOM" id="CLU_190939_0_0_1"/>
<evidence type="ECO:0000313" key="1">
    <source>
        <dbReference type="EnsemblMetazoa" id="RPRC008999-PA"/>
    </source>
</evidence>